<dbReference type="EC" id="1.14.11.66" evidence="4"/>
<keyword evidence="13" id="KW-0804">Transcription</keyword>
<dbReference type="InterPro" id="IPR003349">
    <property type="entry name" value="JmjN"/>
</dbReference>
<accession>H2Z697</accession>
<evidence type="ECO:0000256" key="10">
    <source>
        <dbReference type="ARBA" id="ARBA00023002"/>
    </source>
</evidence>
<evidence type="ECO:0000256" key="14">
    <source>
        <dbReference type="ARBA" id="ARBA00023242"/>
    </source>
</evidence>
<dbReference type="GO" id="GO:0000785">
    <property type="term" value="C:chromatin"/>
    <property type="evidence" value="ECO:0007669"/>
    <property type="project" value="TreeGrafter"/>
</dbReference>
<dbReference type="GO" id="GO:0005634">
    <property type="term" value="C:nucleus"/>
    <property type="evidence" value="ECO:0007669"/>
    <property type="project" value="UniProtKB-SubCell"/>
</dbReference>
<dbReference type="InterPro" id="IPR011011">
    <property type="entry name" value="Znf_FYVE_PHD"/>
</dbReference>
<dbReference type="GO" id="GO:0008270">
    <property type="term" value="F:zinc ion binding"/>
    <property type="evidence" value="ECO:0007669"/>
    <property type="project" value="UniProtKB-KW"/>
</dbReference>
<dbReference type="FunFam" id="2.60.120.650:FF:000048">
    <property type="entry name" value="Lysine-specific demethylase 4A"/>
    <property type="match status" value="1"/>
</dbReference>
<dbReference type="SMART" id="SM00249">
    <property type="entry name" value="PHD"/>
    <property type="match status" value="2"/>
</dbReference>
<evidence type="ECO:0000256" key="1">
    <source>
        <dbReference type="ARBA" id="ARBA00001954"/>
    </source>
</evidence>
<evidence type="ECO:0000256" key="15">
    <source>
        <dbReference type="ARBA" id="ARBA00049349"/>
    </source>
</evidence>
<evidence type="ECO:0000256" key="3">
    <source>
        <dbReference type="ARBA" id="ARBA00009711"/>
    </source>
</evidence>
<dbReference type="InterPro" id="IPR013083">
    <property type="entry name" value="Znf_RING/FYVE/PHD"/>
</dbReference>
<dbReference type="PROSITE" id="PS51184">
    <property type="entry name" value="JMJC"/>
    <property type="match status" value="1"/>
</dbReference>
<reference evidence="20" key="3">
    <citation type="submission" date="2025-09" db="UniProtKB">
        <authorList>
            <consortium name="Ensembl"/>
        </authorList>
    </citation>
    <scope>IDENTIFICATION</scope>
</reference>
<dbReference type="InterPro" id="IPR019787">
    <property type="entry name" value="Znf_PHD-finger"/>
</dbReference>
<keyword evidence="8" id="KW-0156">Chromatin regulator</keyword>
<keyword evidence="21" id="KW-1185">Reference proteome</keyword>
<keyword evidence="7" id="KW-0862">Zinc</keyword>
<proteinExistence type="inferred from homology"/>
<evidence type="ECO:0000256" key="5">
    <source>
        <dbReference type="ARBA" id="ARBA00022723"/>
    </source>
</evidence>
<keyword evidence="11" id="KW-0408">Iron</keyword>
<protein>
    <recommendedName>
        <fullName evidence="4">[histone H3]-trimethyl-L-lysine(9) demethylase</fullName>
        <ecNumber evidence="4">1.14.11.66</ecNumber>
    </recommendedName>
</protein>
<evidence type="ECO:0000259" key="17">
    <source>
        <dbReference type="PROSITE" id="PS51183"/>
    </source>
</evidence>
<reference evidence="20" key="2">
    <citation type="submission" date="2025-08" db="UniProtKB">
        <authorList>
            <consortium name="Ensembl"/>
        </authorList>
    </citation>
    <scope>IDENTIFICATION</scope>
</reference>
<evidence type="ECO:0000256" key="13">
    <source>
        <dbReference type="ARBA" id="ARBA00023163"/>
    </source>
</evidence>
<evidence type="ECO:0000256" key="8">
    <source>
        <dbReference type="ARBA" id="ARBA00022853"/>
    </source>
</evidence>
<keyword evidence="9" id="KW-0223">Dioxygenase</keyword>
<dbReference type="FunCoup" id="H2Z697">
    <property type="interactions" value="2"/>
</dbReference>
<evidence type="ECO:0000256" key="12">
    <source>
        <dbReference type="ARBA" id="ARBA00023015"/>
    </source>
</evidence>
<evidence type="ECO:0000256" key="7">
    <source>
        <dbReference type="ARBA" id="ARBA00022833"/>
    </source>
</evidence>
<dbReference type="Gene3D" id="2.30.30.140">
    <property type="match status" value="1"/>
</dbReference>
<reference evidence="21" key="1">
    <citation type="submission" date="2003-08" db="EMBL/GenBank/DDBJ databases">
        <authorList>
            <person name="Birren B."/>
            <person name="Nusbaum C."/>
            <person name="Abebe A."/>
            <person name="Abouelleil A."/>
            <person name="Adekoya E."/>
            <person name="Ait-zahra M."/>
            <person name="Allen N."/>
            <person name="Allen T."/>
            <person name="An P."/>
            <person name="Anderson M."/>
            <person name="Anderson S."/>
            <person name="Arachchi H."/>
            <person name="Armbruster J."/>
            <person name="Bachantsang P."/>
            <person name="Baldwin J."/>
            <person name="Barry A."/>
            <person name="Bayul T."/>
            <person name="Blitshsteyn B."/>
            <person name="Bloom T."/>
            <person name="Blye J."/>
            <person name="Boguslavskiy L."/>
            <person name="Borowsky M."/>
            <person name="Boukhgalter B."/>
            <person name="Brunache A."/>
            <person name="Butler J."/>
            <person name="Calixte N."/>
            <person name="Calvo S."/>
            <person name="Camarata J."/>
            <person name="Campo K."/>
            <person name="Chang J."/>
            <person name="Cheshatsang Y."/>
            <person name="Citroen M."/>
            <person name="Collymore A."/>
            <person name="Considine T."/>
            <person name="Cook A."/>
            <person name="Cooke P."/>
            <person name="Corum B."/>
            <person name="Cuomo C."/>
            <person name="David R."/>
            <person name="Dawoe T."/>
            <person name="Degray S."/>
            <person name="Dodge S."/>
            <person name="Dooley K."/>
            <person name="Dorje P."/>
            <person name="Dorjee K."/>
            <person name="Dorris L."/>
            <person name="Duffey N."/>
            <person name="Dupes A."/>
            <person name="Elkins T."/>
            <person name="Engels R."/>
            <person name="Erickson J."/>
            <person name="Farina A."/>
            <person name="Faro S."/>
            <person name="Ferreira P."/>
            <person name="Fischer H."/>
            <person name="Fitzgerald M."/>
            <person name="Foley K."/>
            <person name="Gage D."/>
            <person name="Galagan J."/>
            <person name="Gearin G."/>
            <person name="Gnerre S."/>
            <person name="Gnirke A."/>
            <person name="Goyette A."/>
            <person name="Graham J."/>
            <person name="Grandbois E."/>
            <person name="Gyaltsen K."/>
            <person name="Hafez N."/>
            <person name="Hagopian D."/>
            <person name="Hagos B."/>
            <person name="Hall J."/>
            <person name="Hatcher B."/>
            <person name="Heller A."/>
            <person name="Higgins H."/>
            <person name="Honan T."/>
            <person name="Horn A."/>
            <person name="Houde N."/>
            <person name="Hughes L."/>
            <person name="Hulme W."/>
            <person name="Husby E."/>
            <person name="Iliev I."/>
            <person name="Jaffe D."/>
            <person name="Jones C."/>
            <person name="Kamal M."/>
            <person name="Kamat A."/>
            <person name="Kamvysselis M."/>
            <person name="Karlsson E."/>
            <person name="Kells C."/>
            <person name="Kieu A."/>
            <person name="Kisner P."/>
            <person name="Kodira C."/>
            <person name="Kulbokas E."/>
            <person name="Labutti K."/>
            <person name="Lama D."/>
            <person name="Landers T."/>
            <person name="Leger J."/>
            <person name="Levine S."/>
            <person name="Lewis D."/>
            <person name="Lewis T."/>
            <person name="Lindblad-toh K."/>
            <person name="Liu X."/>
            <person name="Lokyitsang T."/>
            <person name="Lokyitsang Y."/>
            <person name="Lucien O."/>
            <person name="Lui A."/>
            <person name="Ma L.J."/>
            <person name="Mabbitt R."/>
            <person name="Macdonald J."/>
            <person name="Maclean C."/>
            <person name="Major J."/>
            <person name="Manning J."/>
            <person name="Marabella R."/>
            <person name="Maru K."/>
            <person name="Matthews C."/>
            <person name="Mauceli E."/>
            <person name="Mccarthy M."/>
            <person name="Mcdonough S."/>
            <person name="Mcghee T."/>
            <person name="Meldrim J."/>
            <person name="Meneus L."/>
            <person name="Mesirov J."/>
            <person name="Mihalev A."/>
            <person name="Mihova T."/>
            <person name="Mikkelsen T."/>
            <person name="Mlenga V."/>
            <person name="Moru K."/>
            <person name="Mozes J."/>
            <person name="Mulrain L."/>
            <person name="Munson G."/>
            <person name="Naylor J."/>
            <person name="Newes C."/>
            <person name="Nguyen C."/>
            <person name="Nguyen N."/>
            <person name="Nguyen T."/>
            <person name="Nicol R."/>
            <person name="Nielsen C."/>
            <person name="Nizzari M."/>
            <person name="Norbu C."/>
            <person name="Norbu N."/>
            <person name="O'donnell P."/>
            <person name="Okoawo O."/>
            <person name="O'leary S."/>
            <person name="Omotosho B."/>
            <person name="O'neill K."/>
            <person name="Osman S."/>
            <person name="Parker S."/>
            <person name="Perrin D."/>
            <person name="Phunkhang P."/>
            <person name="Piqani B."/>
            <person name="Purcell S."/>
            <person name="Rachupka T."/>
            <person name="Ramasamy U."/>
            <person name="Rameau R."/>
            <person name="Ray V."/>
            <person name="Raymond C."/>
            <person name="Retta R."/>
            <person name="Richardson S."/>
            <person name="Rise C."/>
            <person name="Rodriguez J."/>
            <person name="Rogers J."/>
            <person name="Rogov P."/>
            <person name="Rutman M."/>
            <person name="Schupbach R."/>
            <person name="Seaman C."/>
            <person name="Settipalli S."/>
            <person name="Sharpe T."/>
            <person name="Sheridan J."/>
            <person name="Sherpa N."/>
            <person name="Shi J."/>
            <person name="Smirnov S."/>
            <person name="Smith C."/>
            <person name="Sougnez C."/>
            <person name="Spencer B."/>
            <person name="Stalker J."/>
            <person name="Stange-thomann N."/>
            <person name="Stavropoulos S."/>
            <person name="Stetson K."/>
            <person name="Stone C."/>
            <person name="Stone S."/>
            <person name="Stubbs M."/>
            <person name="Talamas J."/>
            <person name="Tchuinga P."/>
            <person name="Tenzing P."/>
            <person name="Tesfaye S."/>
            <person name="Theodore J."/>
            <person name="Thoulutsang Y."/>
            <person name="Topham K."/>
            <person name="Towey S."/>
            <person name="Tsamla T."/>
            <person name="Tsomo N."/>
            <person name="Vallee D."/>
            <person name="Vassiliev H."/>
            <person name="Venkataraman V."/>
            <person name="Vinson J."/>
            <person name="Vo A."/>
            <person name="Wade C."/>
            <person name="Wang S."/>
            <person name="Wangchuk T."/>
            <person name="Wangdi T."/>
            <person name="Whittaker C."/>
            <person name="Wilkinson J."/>
            <person name="Wu Y."/>
            <person name="Wyman D."/>
            <person name="Yadav S."/>
            <person name="Yang S."/>
            <person name="Yang X."/>
            <person name="Yeager S."/>
            <person name="Yee E."/>
            <person name="Young G."/>
            <person name="Zainoun J."/>
            <person name="Zembeck L."/>
            <person name="Zimmer A."/>
            <person name="Zody M."/>
            <person name="Lander E."/>
        </authorList>
    </citation>
    <scope>NUCLEOTIDE SEQUENCE [LARGE SCALE GENOMIC DNA]</scope>
</reference>
<dbReference type="PROSITE" id="PS51805">
    <property type="entry name" value="EPHD"/>
    <property type="match status" value="1"/>
</dbReference>
<organism evidence="20 21">
    <name type="scientific">Ciona savignyi</name>
    <name type="common">Pacific transparent sea squirt</name>
    <dbReference type="NCBI Taxonomy" id="51511"/>
    <lineage>
        <taxon>Eukaryota</taxon>
        <taxon>Metazoa</taxon>
        <taxon>Chordata</taxon>
        <taxon>Tunicata</taxon>
        <taxon>Ascidiacea</taxon>
        <taxon>Phlebobranchia</taxon>
        <taxon>Cionidae</taxon>
        <taxon>Ciona</taxon>
    </lineage>
</organism>
<dbReference type="CDD" id="cd20392">
    <property type="entry name" value="Tudor_JMJD2_rpt2"/>
    <property type="match status" value="1"/>
</dbReference>
<dbReference type="eggNOG" id="KOG0958">
    <property type="taxonomic scope" value="Eukaryota"/>
</dbReference>
<dbReference type="SMART" id="SM00545">
    <property type="entry name" value="JmjN"/>
    <property type="match status" value="1"/>
</dbReference>
<feature type="compositionally biased region" description="Polar residues" evidence="16">
    <location>
        <begin position="420"/>
        <end position="439"/>
    </location>
</feature>
<dbReference type="GO" id="GO:0010468">
    <property type="term" value="P:regulation of gene expression"/>
    <property type="evidence" value="ECO:0007669"/>
    <property type="project" value="TreeGrafter"/>
</dbReference>
<keyword evidence="12" id="KW-0805">Transcription regulation</keyword>
<comment type="cofactor">
    <cofactor evidence="1">
        <name>Fe(2+)</name>
        <dbReference type="ChEBI" id="CHEBI:29033"/>
    </cofactor>
</comment>
<dbReference type="SUPFAM" id="SSF63748">
    <property type="entry name" value="Tudor/PWWP/MBT"/>
    <property type="match status" value="2"/>
</dbReference>
<keyword evidence="10" id="KW-0560">Oxidoreductase</keyword>
<dbReference type="FunFam" id="3.10.330.70:FF:000001">
    <property type="entry name" value="Putative lysine-specific demethylase 4a"/>
    <property type="match status" value="1"/>
</dbReference>
<feature type="compositionally biased region" description="Polar residues" evidence="16">
    <location>
        <begin position="578"/>
        <end position="593"/>
    </location>
</feature>
<feature type="domain" description="JmjC" evidence="18">
    <location>
        <begin position="144"/>
        <end position="310"/>
    </location>
</feature>
<dbReference type="PROSITE" id="PS51183">
    <property type="entry name" value="JMJN"/>
    <property type="match status" value="1"/>
</dbReference>
<feature type="region of interest" description="Disordered" evidence="16">
    <location>
        <begin position="413"/>
        <end position="440"/>
    </location>
</feature>
<dbReference type="SUPFAM" id="SSF57903">
    <property type="entry name" value="FYVE/PHD zinc finger"/>
    <property type="match status" value="1"/>
</dbReference>
<name>H2Z697_CIOSA</name>
<dbReference type="Gene3D" id="2.60.120.650">
    <property type="entry name" value="Cupin"/>
    <property type="match status" value="1"/>
</dbReference>
<dbReference type="Pfam" id="PF13832">
    <property type="entry name" value="zf-HC5HC2H_2"/>
    <property type="match status" value="1"/>
</dbReference>
<dbReference type="GeneTree" id="ENSGT00940000154930"/>
<dbReference type="GO" id="GO:0051864">
    <property type="term" value="F:histone H3K36 demethylase activity"/>
    <property type="evidence" value="ECO:0007669"/>
    <property type="project" value="TreeGrafter"/>
</dbReference>
<dbReference type="PANTHER" id="PTHR10694">
    <property type="entry name" value="LYSINE-SPECIFIC DEMETHYLASE"/>
    <property type="match status" value="1"/>
</dbReference>
<feature type="region of interest" description="Disordered" evidence="16">
    <location>
        <begin position="578"/>
        <end position="616"/>
    </location>
</feature>
<dbReference type="Gene3D" id="3.10.330.70">
    <property type="match status" value="1"/>
</dbReference>
<dbReference type="InterPro" id="IPR034732">
    <property type="entry name" value="EPHD"/>
</dbReference>
<keyword evidence="5" id="KW-0479">Metal-binding</keyword>
<evidence type="ECO:0000256" key="16">
    <source>
        <dbReference type="SAM" id="MobiDB-lite"/>
    </source>
</evidence>
<comment type="similarity">
    <text evidence="3">Belongs to the JHDM3 histone demethylase family.</text>
</comment>
<dbReference type="GO" id="GO:0140684">
    <property type="term" value="F:histone H3K9me2/H3K9me3 demethylase activity"/>
    <property type="evidence" value="ECO:0007669"/>
    <property type="project" value="UniProtKB-EC"/>
</dbReference>
<feature type="compositionally biased region" description="Basic residues" evidence="16">
    <location>
        <begin position="602"/>
        <end position="611"/>
    </location>
</feature>
<evidence type="ECO:0000256" key="11">
    <source>
        <dbReference type="ARBA" id="ARBA00023004"/>
    </source>
</evidence>
<dbReference type="Pfam" id="PF02375">
    <property type="entry name" value="JmjN"/>
    <property type="match status" value="1"/>
</dbReference>
<evidence type="ECO:0000313" key="20">
    <source>
        <dbReference type="Ensembl" id="ENSCSAVP00000013109.1"/>
    </source>
</evidence>
<evidence type="ECO:0000259" key="19">
    <source>
        <dbReference type="PROSITE" id="PS51805"/>
    </source>
</evidence>
<dbReference type="InterPro" id="IPR002999">
    <property type="entry name" value="Tudor"/>
</dbReference>
<dbReference type="SMART" id="SM00333">
    <property type="entry name" value="TUDOR"/>
    <property type="match status" value="2"/>
</dbReference>
<evidence type="ECO:0000256" key="4">
    <source>
        <dbReference type="ARBA" id="ARBA00012900"/>
    </source>
</evidence>
<evidence type="ECO:0000313" key="21">
    <source>
        <dbReference type="Proteomes" id="UP000007875"/>
    </source>
</evidence>
<keyword evidence="14" id="KW-0539">Nucleus</keyword>
<dbReference type="SMART" id="SM00558">
    <property type="entry name" value="JmjC"/>
    <property type="match status" value="1"/>
</dbReference>
<dbReference type="PANTHER" id="PTHR10694:SF129">
    <property type="entry name" value="LYSINE-SPECIFIC DEMETHYLASE 4B-RELATED"/>
    <property type="match status" value="1"/>
</dbReference>
<feature type="domain" description="JmjN" evidence="17">
    <location>
        <begin position="15"/>
        <end position="57"/>
    </location>
</feature>
<sequence>KQKRTMSKMKSDCQIMVFRPTMEEFKDFSRYIQYMESQGAHRAGIAKVVPPKEWSPRQGSYDNIDNFVIPAPISQVVTGRKGLYTQYNIQKKPMTVKEFRRLTNSVRFEPPFHESYEELERMYWKNLSFNPPIYGADISGSLYDKDVSVWNVAKLNTLLDIIEMDSGVKIEGVNTAYLYFGMWKTTFAWHTEDMDLYSINYVHFGAPKSWYAVAPEHGKRLERLAAGFFPNSKSNCSAFLRHKMTLLSPSILRQYGIPVNKITQEAGEFIITFPYGYHAGFNHGFNCAESTNFASQRWIDYGKIAGRCTCRTDTVSIDMDIFVQIFQPDQYEAWQENRAEVKLTYVETPPVPDLSKSYPDWRERFPQHSLVVYIFRSESCASKSLPKSPSKEKKKKSTDCKCVTTTVQEFGTSPYPEQSPAFSCSGDTNPHSSETTPRGYNTEFESLFDRIKGGARRMSSAKAISHEDDINSNITTMLSDKDTPSHPTCPAMSSTLSKELTFPNEDDLKISSCSVVCKPLATLPLDTTNDTIDSTGNYWELKLLLNCPNAYAHCTLPETVNCIVDSHAQELSDPHNHFQIQVPSHGNRNSINKRANEDNRSPKKLSRRKRVPLSFSTNNRNTTRLLNFYKTKVESFVGVDMGSVKKEEEDPILSSFKDEREYNRNAAKAFPYCAICTLFKASRNEPPPHLSPPVVAGEKTKPLIPEVSFVSSVAGPTTPSVCKLLDERGESVLLQCCVCCVQVHASCYGATQIPKTGEVWTCDRCMDRSWSTQCSLCCMRGGAFKPVNADSIWAHVVCAVAIPEVYFEQPGNRSSINISKIQSKRLKLKCIYCKDSPSEDYGVCLQCCTGNCTVSFHVTCAQVAGVAIEPGNWPYPVYAYCHQHAFMPKNVELEMKSMVRLNQRVVAKLSNGKYRGGVVTDVEDEIFHKVHFKDNSWSDNLYPQDILDHDWSSGEFPEVGKRVHVKWTDGDIYEAEYKGHSENQLITVKLDDGSSHEVERNDVFTKTDHCSQKIKRKL</sequence>
<feature type="domain" description="PHD-type" evidence="19">
    <location>
        <begin position="771"/>
        <end position="885"/>
    </location>
</feature>
<comment type="catalytic activity">
    <reaction evidence="15">
        <text>N(6),N(6),N(6)-trimethyl-L-lysyl(9)-[histone H3] + 2 2-oxoglutarate + 2 O2 = N(6)-methyl-L-lysyl(9)-[histone H3] + 2 formaldehyde + 2 succinate + 2 CO2</text>
        <dbReference type="Rhea" id="RHEA:60200"/>
        <dbReference type="Rhea" id="RHEA-COMP:15538"/>
        <dbReference type="Rhea" id="RHEA-COMP:15542"/>
        <dbReference type="ChEBI" id="CHEBI:15379"/>
        <dbReference type="ChEBI" id="CHEBI:16526"/>
        <dbReference type="ChEBI" id="CHEBI:16810"/>
        <dbReference type="ChEBI" id="CHEBI:16842"/>
        <dbReference type="ChEBI" id="CHEBI:30031"/>
        <dbReference type="ChEBI" id="CHEBI:61929"/>
        <dbReference type="ChEBI" id="CHEBI:61961"/>
        <dbReference type="EC" id="1.14.11.66"/>
    </reaction>
</comment>
<dbReference type="Pfam" id="PF02373">
    <property type="entry name" value="JmjC"/>
    <property type="match status" value="1"/>
</dbReference>
<dbReference type="InParanoid" id="H2Z697"/>
<evidence type="ECO:0000256" key="9">
    <source>
        <dbReference type="ARBA" id="ARBA00022964"/>
    </source>
</evidence>
<dbReference type="Gene3D" id="3.30.40.10">
    <property type="entry name" value="Zinc/RING finger domain, C3HC4 (zinc finger)"/>
    <property type="match status" value="2"/>
</dbReference>
<evidence type="ECO:0000256" key="6">
    <source>
        <dbReference type="ARBA" id="ARBA00022771"/>
    </source>
</evidence>
<keyword evidence="6" id="KW-0863">Zinc-finger</keyword>
<dbReference type="SUPFAM" id="SSF51197">
    <property type="entry name" value="Clavaminate synthase-like"/>
    <property type="match status" value="1"/>
</dbReference>
<dbReference type="InterPro" id="IPR001965">
    <property type="entry name" value="Znf_PHD"/>
</dbReference>
<evidence type="ECO:0000256" key="2">
    <source>
        <dbReference type="ARBA" id="ARBA00004123"/>
    </source>
</evidence>
<dbReference type="Pfam" id="PF13831">
    <property type="entry name" value="PHD_2"/>
    <property type="match status" value="1"/>
</dbReference>
<dbReference type="Ensembl" id="ENSCSAVT00000013258.1">
    <property type="protein sequence ID" value="ENSCSAVP00000013109.1"/>
    <property type="gene ID" value="ENSCSAVG00000007696.1"/>
</dbReference>
<dbReference type="OMA" id="PREWIPR"/>
<dbReference type="AlphaFoldDB" id="H2Z697"/>
<dbReference type="STRING" id="51511.ENSCSAVP00000013109"/>
<dbReference type="Proteomes" id="UP000007875">
    <property type="component" value="Unassembled WGS sequence"/>
</dbReference>
<evidence type="ECO:0000259" key="18">
    <source>
        <dbReference type="PROSITE" id="PS51184"/>
    </source>
</evidence>
<dbReference type="InterPro" id="IPR003347">
    <property type="entry name" value="JmjC_dom"/>
</dbReference>
<comment type="subcellular location">
    <subcellularLocation>
        <location evidence="2">Nucleus</location>
    </subcellularLocation>
</comment>